<dbReference type="AlphaFoldDB" id="A0A084AY72"/>
<dbReference type="InterPro" id="IPR024909">
    <property type="entry name" value="Cys-tRNA/MSH_ligase"/>
</dbReference>
<dbReference type="Pfam" id="PF01406">
    <property type="entry name" value="tRNA-synt_1e"/>
    <property type="match status" value="1"/>
</dbReference>
<dbReference type="InterPro" id="IPR014729">
    <property type="entry name" value="Rossmann-like_a/b/a_fold"/>
</dbReference>
<gene>
    <name evidence="7" type="ORF">S7711_04360</name>
</gene>
<keyword evidence="8" id="KW-1185">Reference proteome</keyword>
<dbReference type="HOGENOM" id="CLU_013528_3_3_1"/>
<feature type="domain" description="tRNA synthetases class I catalytic" evidence="6">
    <location>
        <begin position="46"/>
        <end position="259"/>
    </location>
</feature>
<sequence length="450" mass="51622">MASDGRKLPPWTPPLAQPDPQLPRLKIYNSLTRNKDDFVPVDPTREMVAWYACGPTVYDDAPLGHAKNYVSTDIIRLKMKDYFGFRIRFVMNTTFISDKIIPQARQQYLLPCFKQEHAAEDDSVSDSVSDSVLAEAKAAFRQWTRNKENTEPSPLANALTAKQGQTATVADLRLKIRTETVLSAAEALRAPGELPEFFAKTDDILLPYLDSLHGAEMDPNNHKIYLDLTQKFERRFFEGMNALNVPAPDQLTRVTETILSQKEWSAFSLYICFLLMQWQDAWTSGNIPVSSTRQRKQFRTNIRALVAQQAPAKRYTYHVRPAPRCTPLEPGHIYLEDRGNPQPALVRPLDRLFMEARAEQESAGKAKAKAKLEQEAKEVEREKELSERAKFDPRLMFMTYDKYLKWDENGIPTMDAAGNEVSESRRKKLAKEWEKQKKLHEEWLAKQQAA</sequence>
<evidence type="ECO:0000256" key="1">
    <source>
        <dbReference type="ARBA" id="ARBA00022598"/>
    </source>
</evidence>
<dbReference type="EMBL" id="KL648456">
    <property type="protein sequence ID" value="KEY70251.1"/>
    <property type="molecule type" value="Genomic_DNA"/>
</dbReference>
<keyword evidence="3" id="KW-0067">ATP-binding</keyword>
<protein>
    <recommendedName>
        <fullName evidence="6">tRNA synthetases class I catalytic domain-containing protein</fullName>
    </recommendedName>
</protein>
<name>A0A084AY72_STACB</name>
<proteinExistence type="predicted"/>
<dbReference type="GO" id="GO:0006423">
    <property type="term" value="P:cysteinyl-tRNA aminoacylation"/>
    <property type="evidence" value="ECO:0007669"/>
    <property type="project" value="TreeGrafter"/>
</dbReference>
<dbReference type="GO" id="GO:0005737">
    <property type="term" value="C:cytoplasm"/>
    <property type="evidence" value="ECO:0007669"/>
    <property type="project" value="TreeGrafter"/>
</dbReference>
<evidence type="ECO:0000256" key="3">
    <source>
        <dbReference type="ARBA" id="ARBA00022840"/>
    </source>
</evidence>
<reference evidence="7 8" key="1">
    <citation type="journal article" date="2014" name="BMC Genomics">
        <title>Comparative genome sequencing reveals chemotype-specific gene clusters in the toxigenic black mold Stachybotrys.</title>
        <authorList>
            <person name="Semeiks J."/>
            <person name="Borek D."/>
            <person name="Otwinowski Z."/>
            <person name="Grishin N.V."/>
        </authorList>
    </citation>
    <scope>NUCLEOTIDE SEQUENCE [LARGE SCALE GENOMIC DNA]</scope>
    <source>
        <strain evidence="8">CBS 109288 / IBT 7711</strain>
    </source>
</reference>
<organism evidence="7 8">
    <name type="scientific">Stachybotrys chartarum (strain CBS 109288 / IBT 7711)</name>
    <name type="common">Toxic black mold</name>
    <name type="synonym">Stilbospora chartarum</name>
    <dbReference type="NCBI Taxonomy" id="1280523"/>
    <lineage>
        <taxon>Eukaryota</taxon>
        <taxon>Fungi</taxon>
        <taxon>Dikarya</taxon>
        <taxon>Ascomycota</taxon>
        <taxon>Pezizomycotina</taxon>
        <taxon>Sordariomycetes</taxon>
        <taxon>Hypocreomycetidae</taxon>
        <taxon>Hypocreales</taxon>
        <taxon>Stachybotryaceae</taxon>
        <taxon>Stachybotrys</taxon>
    </lineage>
</organism>
<dbReference type="InterPro" id="IPR032678">
    <property type="entry name" value="tRNA-synt_1_cat_dom"/>
</dbReference>
<dbReference type="OrthoDB" id="438179at2759"/>
<keyword evidence="1" id="KW-0436">Ligase</keyword>
<evidence type="ECO:0000256" key="4">
    <source>
        <dbReference type="SAM" id="Coils"/>
    </source>
</evidence>
<dbReference type="GO" id="GO:0004817">
    <property type="term" value="F:cysteine-tRNA ligase activity"/>
    <property type="evidence" value="ECO:0007669"/>
    <property type="project" value="TreeGrafter"/>
</dbReference>
<dbReference type="PANTHER" id="PTHR10890:SF3">
    <property type="entry name" value="CYSTEINE--TRNA LIGASE, CYTOPLASMIC"/>
    <property type="match status" value="1"/>
</dbReference>
<accession>A0A084AY72</accession>
<feature type="compositionally biased region" description="Pro residues" evidence="5">
    <location>
        <begin position="10"/>
        <end position="20"/>
    </location>
</feature>
<evidence type="ECO:0000313" key="8">
    <source>
        <dbReference type="Proteomes" id="UP000028045"/>
    </source>
</evidence>
<evidence type="ECO:0000256" key="2">
    <source>
        <dbReference type="ARBA" id="ARBA00022741"/>
    </source>
</evidence>
<dbReference type="GO" id="GO:0005524">
    <property type="term" value="F:ATP binding"/>
    <property type="evidence" value="ECO:0007669"/>
    <property type="project" value="UniProtKB-KW"/>
</dbReference>
<dbReference type="PANTHER" id="PTHR10890">
    <property type="entry name" value="CYSTEINYL-TRNA SYNTHETASE"/>
    <property type="match status" value="1"/>
</dbReference>
<feature type="region of interest" description="Disordered" evidence="5">
    <location>
        <begin position="1"/>
        <end position="20"/>
    </location>
</feature>
<keyword evidence="2" id="KW-0547">Nucleotide-binding</keyword>
<evidence type="ECO:0000313" key="7">
    <source>
        <dbReference type="EMBL" id="KEY70251.1"/>
    </source>
</evidence>
<evidence type="ECO:0000256" key="5">
    <source>
        <dbReference type="SAM" id="MobiDB-lite"/>
    </source>
</evidence>
<evidence type="ECO:0000259" key="6">
    <source>
        <dbReference type="Pfam" id="PF01406"/>
    </source>
</evidence>
<keyword evidence="4" id="KW-0175">Coiled coil</keyword>
<dbReference type="Proteomes" id="UP000028045">
    <property type="component" value="Unassembled WGS sequence"/>
</dbReference>
<dbReference type="SUPFAM" id="SSF52374">
    <property type="entry name" value="Nucleotidylyl transferase"/>
    <property type="match status" value="1"/>
</dbReference>
<dbReference type="Gene3D" id="3.40.50.620">
    <property type="entry name" value="HUPs"/>
    <property type="match status" value="1"/>
</dbReference>
<feature type="coiled-coil region" evidence="4">
    <location>
        <begin position="362"/>
        <end position="389"/>
    </location>
</feature>